<protein>
    <recommendedName>
        <fullName evidence="2">Peptidoglycan binding-like domain-containing protein</fullName>
    </recommendedName>
</protein>
<dbReference type="SUPFAM" id="SSF47090">
    <property type="entry name" value="PGBD-like"/>
    <property type="match status" value="1"/>
</dbReference>
<dbReference type="InterPro" id="IPR036365">
    <property type="entry name" value="PGBD-like_sf"/>
</dbReference>
<dbReference type="InterPro" id="IPR036366">
    <property type="entry name" value="PGBDSf"/>
</dbReference>
<dbReference type="AlphaFoldDB" id="A0A9D1JLY6"/>
<feature type="region of interest" description="Disordered" evidence="1">
    <location>
        <begin position="1"/>
        <end position="34"/>
    </location>
</feature>
<feature type="compositionally biased region" description="Low complexity" evidence="1">
    <location>
        <begin position="1"/>
        <end position="31"/>
    </location>
</feature>
<evidence type="ECO:0000259" key="2">
    <source>
        <dbReference type="Pfam" id="PF01471"/>
    </source>
</evidence>
<organism evidence="3 4">
    <name type="scientific">Candidatus Limivivens intestinipullorum</name>
    <dbReference type="NCBI Taxonomy" id="2840858"/>
    <lineage>
        <taxon>Bacteria</taxon>
        <taxon>Bacillati</taxon>
        <taxon>Bacillota</taxon>
        <taxon>Clostridia</taxon>
        <taxon>Lachnospirales</taxon>
        <taxon>Lachnospiraceae</taxon>
        <taxon>Lachnospiraceae incertae sedis</taxon>
        <taxon>Candidatus Limivivens</taxon>
    </lineage>
</organism>
<dbReference type="InterPro" id="IPR002477">
    <property type="entry name" value="Peptidoglycan-bd-like"/>
</dbReference>
<dbReference type="Pfam" id="PF01471">
    <property type="entry name" value="PG_binding_1"/>
    <property type="match status" value="1"/>
</dbReference>
<evidence type="ECO:0000256" key="1">
    <source>
        <dbReference type="SAM" id="MobiDB-lite"/>
    </source>
</evidence>
<evidence type="ECO:0000313" key="4">
    <source>
        <dbReference type="Proteomes" id="UP000823935"/>
    </source>
</evidence>
<reference evidence="3" key="1">
    <citation type="submission" date="2020-10" db="EMBL/GenBank/DDBJ databases">
        <authorList>
            <person name="Gilroy R."/>
        </authorList>
    </citation>
    <scope>NUCLEOTIDE SEQUENCE</scope>
    <source>
        <strain evidence="3">CHK190-19873</strain>
    </source>
</reference>
<comment type="caution">
    <text evidence="3">The sequence shown here is derived from an EMBL/GenBank/DDBJ whole genome shotgun (WGS) entry which is preliminary data.</text>
</comment>
<feature type="domain" description="Peptidoglycan binding-like" evidence="2">
    <location>
        <begin position="54"/>
        <end position="93"/>
    </location>
</feature>
<gene>
    <name evidence="3" type="ORF">IAB44_17275</name>
</gene>
<evidence type="ECO:0000313" key="3">
    <source>
        <dbReference type="EMBL" id="HIS33273.1"/>
    </source>
</evidence>
<sequence length="103" mass="10379">MYAPSANTAAAASVPDASSSISANTASDSTSGVISTSGLSIKLSSGTSVSLSKDLIKIVQDVLNQKGYDCGTADGVVGTKTQEALENFMEDNKISAIREAACS</sequence>
<proteinExistence type="predicted"/>
<reference evidence="3" key="2">
    <citation type="journal article" date="2021" name="PeerJ">
        <title>Extensive microbial diversity within the chicken gut microbiome revealed by metagenomics and culture.</title>
        <authorList>
            <person name="Gilroy R."/>
            <person name="Ravi A."/>
            <person name="Getino M."/>
            <person name="Pursley I."/>
            <person name="Horton D.L."/>
            <person name="Alikhan N.F."/>
            <person name="Baker D."/>
            <person name="Gharbi K."/>
            <person name="Hall N."/>
            <person name="Watson M."/>
            <person name="Adriaenssens E.M."/>
            <person name="Foster-Nyarko E."/>
            <person name="Jarju S."/>
            <person name="Secka A."/>
            <person name="Antonio M."/>
            <person name="Oren A."/>
            <person name="Chaudhuri R.R."/>
            <person name="La Ragione R."/>
            <person name="Hildebrand F."/>
            <person name="Pallen M.J."/>
        </authorList>
    </citation>
    <scope>NUCLEOTIDE SEQUENCE</scope>
    <source>
        <strain evidence="3">CHK190-19873</strain>
    </source>
</reference>
<dbReference type="EMBL" id="DVIQ01000115">
    <property type="protein sequence ID" value="HIS33273.1"/>
    <property type="molecule type" value="Genomic_DNA"/>
</dbReference>
<dbReference type="Gene3D" id="1.10.101.10">
    <property type="entry name" value="PGBD-like superfamily/PGBD"/>
    <property type="match status" value="1"/>
</dbReference>
<accession>A0A9D1JLY6</accession>
<name>A0A9D1JLY6_9FIRM</name>
<dbReference type="Proteomes" id="UP000823935">
    <property type="component" value="Unassembled WGS sequence"/>
</dbReference>